<dbReference type="PANTHER" id="PTHR43377">
    <property type="entry name" value="BILIVERDIN REDUCTASE A"/>
    <property type="match status" value="1"/>
</dbReference>
<reference evidence="3" key="2">
    <citation type="submission" date="2020-09" db="EMBL/GenBank/DDBJ databases">
        <authorList>
            <person name="Sun Q."/>
            <person name="Zhou Y."/>
        </authorList>
    </citation>
    <scope>NUCLEOTIDE SEQUENCE</scope>
    <source>
        <strain evidence="3">CGMCC 1.15178</strain>
    </source>
</reference>
<dbReference type="EMBL" id="BMHP01000001">
    <property type="protein sequence ID" value="GGD52966.1"/>
    <property type="molecule type" value="Genomic_DNA"/>
</dbReference>
<dbReference type="SUPFAM" id="SSF51735">
    <property type="entry name" value="NAD(P)-binding Rossmann-fold domains"/>
    <property type="match status" value="1"/>
</dbReference>
<dbReference type="InterPro" id="IPR055170">
    <property type="entry name" value="GFO_IDH_MocA-like_dom"/>
</dbReference>
<proteinExistence type="predicted"/>
<evidence type="ECO:0000259" key="2">
    <source>
        <dbReference type="Pfam" id="PF22725"/>
    </source>
</evidence>
<organism evidence="3 4">
    <name type="scientific">Paenibacillus nasutitermitis</name>
    <dbReference type="NCBI Taxonomy" id="1652958"/>
    <lineage>
        <taxon>Bacteria</taxon>
        <taxon>Bacillati</taxon>
        <taxon>Bacillota</taxon>
        <taxon>Bacilli</taxon>
        <taxon>Bacillales</taxon>
        <taxon>Paenibacillaceae</taxon>
        <taxon>Paenibacillus</taxon>
    </lineage>
</organism>
<dbReference type="GO" id="GO:0000166">
    <property type="term" value="F:nucleotide binding"/>
    <property type="evidence" value="ECO:0007669"/>
    <property type="project" value="InterPro"/>
</dbReference>
<name>A0A916YPE0_9BACL</name>
<accession>A0A916YPE0</accession>
<reference evidence="3" key="1">
    <citation type="journal article" date="2014" name="Int. J. Syst. Evol. Microbiol.">
        <title>Complete genome sequence of Corynebacterium casei LMG S-19264T (=DSM 44701T), isolated from a smear-ripened cheese.</title>
        <authorList>
            <consortium name="US DOE Joint Genome Institute (JGI-PGF)"/>
            <person name="Walter F."/>
            <person name="Albersmeier A."/>
            <person name="Kalinowski J."/>
            <person name="Ruckert C."/>
        </authorList>
    </citation>
    <scope>NUCLEOTIDE SEQUENCE</scope>
    <source>
        <strain evidence="3">CGMCC 1.15178</strain>
    </source>
</reference>
<dbReference type="RefSeq" id="WP_188989337.1">
    <property type="nucleotide sequence ID" value="NZ_BMHP01000001.1"/>
</dbReference>
<dbReference type="PANTHER" id="PTHR43377:SF1">
    <property type="entry name" value="BILIVERDIN REDUCTASE A"/>
    <property type="match status" value="1"/>
</dbReference>
<feature type="domain" description="Gfo/Idh/MocA-like oxidoreductase N-terminal" evidence="1">
    <location>
        <begin position="5"/>
        <end position="121"/>
    </location>
</feature>
<dbReference type="Pfam" id="PF22725">
    <property type="entry name" value="GFO_IDH_MocA_C3"/>
    <property type="match status" value="1"/>
</dbReference>
<dbReference type="AlphaFoldDB" id="A0A916YPE0"/>
<dbReference type="Gene3D" id="3.40.50.720">
    <property type="entry name" value="NAD(P)-binding Rossmann-like Domain"/>
    <property type="match status" value="1"/>
</dbReference>
<dbReference type="Gene3D" id="3.30.360.10">
    <property type="entry name" value="Dihydrodipicolinate Reductase, domain 2"/>
    <property type="match status" value="1"/>
</dbReference>
<evidence type="ECO:0000313" key="4">
    <source>
        <dbReference type="Proteomes" id="UP000612456"/>
    </source>
</evidence>
<dbReference type="InterPro" id="IPR036291">
    <property type="entry name" value="NAD(P)-bd_dom_sf"/>
</dbReference>
<dbReference type="SUPFAM" id="SSF55347">
    <property type="entry name" value="Glyceraldehyde-3-phosphate dehydrogenase-like, C-terminal domain"/>
    <property type="match status" value="1"/>
</dbReference>
<gene>
    <name evidence="3" type="ORF">GCM10010911_08180</name>
</gene>
<dbReference type="InterPro" id="IPR051450">
    <property type="entry name" value="Gfo/Idh/MocA_Oxidoreductases"/>
</dbReference>
<evidence type="ECO:0000313" key="3">
    <source>
        <dbReference type="EMBL" id="GGD52966.1"/>
    </source>
</evidence>
<comment type="caution">
    <text evidence="3">The sequence shown here is derived from an EMBL/GenBank/DDBJ whole genome shotgun (WGS) entry which is preliminary data.</text>
</comment>
<sequence length="327" mass="35653">MTLTAAIIGAGGIGAAHLEALSEMEGIAAVALSDVSPERAEQCAQRFGIKAYLDYRAMITETRPDIVIIALPHFLHKEASLYSLKHGCHLLIEKPMAISAAECDEILALADSKERILFVGHTQQYLAMNLRAKSIILQGGLGKLVMINDTRHKPYFTPERPAWFLDPAKSGGGIVANLGAHAIDKIQWLTDSRIVRARATLSYESAGYPDVEGSAAMLLTTSQGVPCTVNLCGYADVSHEETVLVFTNGMLKIINRKSVWLSQGGLFREVTSDNIADPLRLQFEDLLACIRDGKQPYCSGDYGRSVVRVIEAVYESHKRSAEIAVPQ</sequence>
<dbReference type="Pfam" id="PF01408">
    <property type="entry name" value="GFO_IDH_MocA"/>
    <property type="match status" value="1"/>
</dbReference>
<feature type="domain" description="GFO/IDH/MocA-like oxidoreductase" evidence="2">
    <location>
        <begin position="131"/>
        <end position="251"/>
    </location>
</feature>
<protein>
    <submittedName>
        <fullName evidence="3">Glucose-fructose oxidoreductase</fullName>
    </submittedName>
</protein>
<evidence type="ECO:0000259" key="1">
    <source>
        <dbReference type="Pfam" id="PF01408"/>
    </source>
</evidence>
<dbReference type="Proteomes" id="UP000612456">
    <property type="component" value="Unassembled WGS sequence"/>
</dbReference>
<dbReference type="InterPro" id="IPR000683">
    <property type="entry name" value="Gfo/Idh/MocA-like_OxRdtase_N"/>
</dbReference>
<keyword evidence="4" id="KW-1185">Reference proteome</keyword>